<sequence length="568" mass="62870">MMRFRKTRNQYYQQSSFHVLNADGSFPVSLSGDEGDYSPDLVASQKSCRLGTMKRLGCIVPMRKARCSESEEESSLTRYRSSSFSSATSTDASLVLSEYDPSAFVPCLDDVDPLFVTDEGLLLQTDSTMNLSMHRLGTVEEGNEEETEYSESEHVREFSSSALLLNLDSPTTTSPIEDLNRNFSEQVGGKVPSPSLKISNHPSSVESEDPEAPNDDIEAEFRNRSGEHPFKPKRRSYLRQNSPGDSPVESISDRRSDRSSSCGGSAAGTPTFHPKECEYTPSRSVQTASTHALTPDSSPTGFRWAAPRATLASQLKGSQELSPISPTQPAPSWIAPFKDDKFTFHNLSHKSSRDSSLSRSSPIVKPTSGNIQNLINRFEKKPSSEKEDSTSVSRKLIKGILVDKFNPSRFERRQDRSTQKAAVTSISKWAHVTESAFARKKVHLQEPLEGSFWRSRSNAAYSRVLENHAFVPIVRPSVAGRDEFGDLLTHSFVSESGDCDRKGYWELDLKTGNAVNQSSESEIISTRDKNEGTARSLTGVSDDDWGRFSKYDTSSDILGFRAPGSCEI</sequence>
<proteinExistence type="predicted"/>
<keyword evidence="3" id="KW-1185">Reference proteome</keyword>
<feature type="region of interest" description="Disordered" evidence="1">
    <location>
        <begin position="184"/>
        <end position="303"/>
    </location>
</feature>
<reference evidence="3" key="2">
    <citation type="submission" date="2008-08" db="EMBL/GenBank/DDBJ databases">
        <authorList>
            <consortium name="Diatom Consortium"/>
            <person name="Grigoriev I."/>
            <person name="Grimwood J."/>
            <person name="Kuo A."/>
            <person name="Otillar R.P."/>
            <person name="Salamov A."/>
            <person name="Detter J.C."/>
            <person name="Lindquist E."/>
            <person name="Shapiro H."/>
            <person name="Lucas S."/>
            <person name="Glavina del Rio T."/>
            <person name="Pitluck S."/>
            <person name="Rokhsar D."/>
            <person name="Bowler C."/>
        </authorList>
    </citation>
    <scope>GENOME REANNOTATION</scope>
    <source>
        <strain evidence="3">CCAP 1055/1</strain>
    </source>
</reference>
<dbReference type="PaxDb" id="2850-Phatr45555"/>
<feature type="compositionally biased region" description="Acidic residues" evidence="1">
    <location>
        <begin position="206"/>
        <end position="218"/>
    </location>
</feature>
<dbReference type="GeneID" id="7200738"/>
<feature type="region of interest" description="Disordered" evidence="1">
    <location>
        <begin position="313"/>
        <end position="332"/>
    </location>
</feature>
<reference evidence="2 3" key="1">
    <citation type="journal article" date="2008" name="Nature">
        <title>The Phaeodactylum genome reveals the evolutionary history of diatom genomes.</title>
        <authorList>
            <person name="Bowler C."/>
            <person name="Allen A.E."/>
            <person name="Badger J.H."/>
            <person name="Grimwood J."/>
            <person name="Jabbari K."/>
            <person name="Kuo A."/>
            <person name="Maheswari U."/>
            <person name="Martens C."/>
            <person name="Maumus F."/>
            <person name="Otillar R.P."/>
            <person name="Rayko E."/>
            <person name="Salamov A."/>
            <person name="Vandepoele K."/>
            <person name="Beszteri B."/>
            <person name="Gruber A."/>
            <person name="Heijde M."/>
            <person name="Katinka M."/>
            <person name="Mock T."/>
            <person name="Valentin K."/>
            <person name="Verret F."/>
            <person name="Berges J.A."/>
            <person name="Brownlee C."/>
            <person name="Cadoret J.P."/>
            <person name="Chiovitti A."/>
            <person name="Choi C.J."/>
            <person name="Coesel S."/>
            <person name="De Martino A."/>
            <person name="Detter J.C."/>
            <person name="Durkin C."/>
            <person name="Falciatore A."/>
            <person name="Fournet J."/>
            <person name="Haruta M."/>
            <person name="Huysman M.J."/>
            <person name="Jenkins B.D."/>
            <person name="Jiroutova K."/>
            <person name="Jorgensen R.E."/>
            <person name="Joubert Y."/>
            <person name="Kaplan A."/>
            <person name="Kroger N."/>
            <person name="Kroth P.G."/>
            <person name="La Roche J."/>
            <person name="Lindquist E."/>
            <person name="Lommer M."/>
            <person name="Martin-Jezequel V."/>
            <person name="Lopez P.J."/>
            <person name="Lucas S."/>
            <person name="Mangogna M."/>
            <person name="McGinnis K."/>
            <person name="Medlin L.K."/>
            <person name="Montsant A."/>
            <person name="Oudot-Le Secq M.P."/>
            <person name="Napoli C."/>
            <person name="Obornik M."/>
            <person name="Parker M.S."/>
            <person name="Petit J.L."/>
            <person name="Porcel B.M."/>
            <person name="Poulsen N."/>
            <person name="Robison M."/>
            <person name="Rychlewski L."/>
            <person name="Rynearson T.A."/>
            <person name="Schmutz J."/>
            <person name="Shapiro H."/>
            <person name="Siaut M."/>
            <person name="Stanley M."/>
            <person name="Sussman M.R."/>
            <person name="Taylor A.R."/>
            <person name="Vardi A."/>
            <person name="von Dassow P."/>
            <person name="Vyverman W."/>
            <person name="Willis A."/>
            <person name="Wyrwicz L.S."/>
            <person name="Rokhsar D.S."/>
            <person name="Weissenbach J."/>
            <person name="Armbrust E.V."/>
            <person name="Green B.R."/>
            <person name="Van de Peer Y."/>
            <person name="Grigoriev I.V."/>
        </authorList>
    </citation>
    <scope>NUCLEOTIDE SEQUENCE [LARGE SCALE GENOMIC DNA]</scope>
    <source>
        <strain evidence="2 3">CCAP 1055/1</strain>
    </source>
</reference>
<evidence type="ECO:0000313" key="2">
    <source>
        <dbReference type="EMBL" id="EEC48654.1"/>
    </source>
</evidence>
<feature type="compositionally biased region" description="Low complexity" evidence="1">
    <location>
        <begin position="259"/>
        <end position="268"/>
    </location>
</feature>
<feature type="compositionally biased region" description="Polar residues" evidence="1">
    <location>
        <begin position="313"/>
        <end position="327"/>
    </location>
</feature>
<feature type="compositionally biased region" description="Polar residues" evidence="1">
    <location>
        <begin position="196"/>
        <end position="205"/>
    </location>
</feature>
<name>B7FY30_PHATC</name>
<evidence type="ECO:0000313" key="3">
    <source>
        <dbReference type="Proteomes" id="UP000000759"/>
    </source>
</evidence>
<dbReference type="InParanoid" id="B7FY30"/>
<feature type="compositionally biased region" description="Basic and acidic residues" evidence="1">
    <location>
        <begin position="219"/>
        <end position="230"/>
    </location>
</feature>
<protein>
    <submittedName>
        <fullName evidence="2">Uncharacterized protein</fullName>
    </submittedName>
</protein>
<dbReference type="HOGENOM" id="CLU_464232_0_0_1"/>
<dbReference type="AlphaFoldDB" id="B7FY30"/>
<dbReference type="KEGG" id="pti:PHATRDRAFT_45555"/>
<dbReference type="Proteomes" id="UP000000759">
    <property type="component" value="Chromosome 7"/>
</dbReference>
<evidence type="ECO:0000256" key="1">
    <source>
        <dbReference type="SAM" id="MobiDB-lite"/>
    </source>
</evidence>
<organism evidence="2 3">
    <name type="scientific">Phaeodactylum tricornutum (strain CCAP 1055/1)</name>
    <dbReference type="NCBI Taxonomy" id="556484"/>
    <lineage>
        <taxon>Eukaryota</taxon>
        <taxon>Sar</taxon>
        <taxon>Stramenopiles</taxon>
        <taxon>Ochrophyta</taxon>
        <taxon>Bacillariophyta</taxon>
        <taxon>Bacillariophyceae</taxon>
        <taxon>Bacillariophycidae</taxon>
        <taxon>Naviculales</taxon>
        <taxon>Phaeodactylaceae</taxon>
        <taxon>Phaeodactylum</taxon>
    </lineage>
</organism>
<accession>B7FY30</accession>
<dbReference type="EMBL" id="CM000610">
    <property type="protein sequence ID" value="EEC48654.1"/>
    <property type="molecule type" value="Genomic_DNA"/>
</dbReference>
<feature type="region of interest" description="Disordered" evidence="1">
    <location>
        <begin position="348"/>
        <end position="368"/>
    </location>
</feature>
<gene>
    <name evidence="2" type="ORF">PHATRDRAFT_45555</name>
</gene>
<feature type="compositionally biased region" description="Polar residues" evidence="1">
    <location>
        <begin position="281"/>
        <end position="300"/>
    </location>
</feature>
<dbReference type="RefSeq" id="XP_002179668.1">
    <property type="nucleotide sequence ID" value="XM_002179632.1"/>
</dbReference>